<evidence type="ECO:0000256" key="1">
    <source>
        <dbReference type="ARBA" id="ARBA00023157"/>
    </source>
</evidence>
<gene>
    <name evidence="4" type="ORF">CAPTEDRAFT_208835</name>
</gene>
<dbReference type="GO" id="GO:0005615">
    <property type="term" value="C:extracellular space"/>
    <property type="evidence" value="ECO:0007669"/>
    <property type="project" value="TreeGrafter"/>
</dbReference>
<reference evidence="4 6" key="2">
    <citation type="journal article" date="2013" name="Nature">
        <title>Insights into bilaterian evolution from three spiralian genomes.</title>
        <authorList>
            <person name="Simakov O."/>
            <person name="Marletaz F."/>
            <person name="Cho S.J."/>
            <person name="Edsinger-Gonzales E."/>
            <person name="Havlak P."/>
            <person name="Hellsten U."/>
            <person name="Kuo D.H."/>
            <person name="Larsson T."/>
            <person name="Lv J."/>
            <person name="Arendt D."/>
            <person name="Savage R."/>
            <person name="Osoegawa K."/>
            <person name="de Jong P."/>
            <person name="Grimwood J."/>
            <person name="Chapman J.A."/>
            <person name="Shapiro H."/>
            <person name="Aerts A."/>
            <person name="Otillar R.P."/>
            <person name="Terry A.Y."/>
            <person name="Boore J.L."/>
            <person name="Grigoriev I.V."/>
            <person name="Lindberg D.R."/>
            <person name="Seaver E.C."/>
            <person name="Weisblat D.A."/>
            <person name="Putnam N.H."/>
            <person name="Rokhsar D.S."/>
        </authorList>
    </citation>
    <scope>NUCLEOTIDE SEQUENCE</scope>
    <source>
        <strain evidence="4 6">I ESC-2004</strain>
    </source>
</reference>
<dbReference type="STRING" id="283909.R7UGL0"/>
<organism evidence="4">
    <name type="scientific">Capitella teleta</name>
    <name type="common">Polychaete worm</name>
    <dbReference type="NCBI Taxonomy" id="283909"/>
    <lineage>
        <taxon>Eukaryota</taxon>
        <taxon>Metazoa</taxon>
        <taxon>Spiralia</taxon>
        <taxon>Lophotrochozoa</taxon>
        <taxon>Annelida</taxon>
        <taxon>Polychaeta</taxon>
        <taxon>Sedentaria</taxon>
        <taxon>Scolecida</taxon>
        <taxon>Capitellidae</taxon>
        <taxon>Capitella</taxon>
    </lineage>
</organism>
<feature type="domain" description="VWFD" evidence="3">
    <location>
        <begin position="10"/>
        <end position="225"/>
    </location>
</feature>
<evidence type="ECO:0000256" key="2">
    <source>
        <dbReference type="ARBA" id="ARBA00023180"/>
    </source>
</evidence>
<sequence length="229" mass="24827">MLIECNHVSGECVCRGDPHCFPFDADRRDPDEEIFVSNVCQHILVTDRCTEGGTANFIVSANFDRVKNDASPKSFVKELNIIYEGKRASLSQGLAATYQGQPVAVPSSIDGFVFNYVAPTFTHHKDFPADTSVVLSLTTPNGAEVLYDGIKSSKVVLPRGLSSTCGLCGNNDGILDQRDLIMGPNINGQLCNGYPAGPEAFQLADDLVSFVNSWFQYRTSDAACQEVCS</sequence>
<dbReference type="EnsemblMetazoa" id="CapteT208835">
    <property type="protein sequence ID" value="CapteP208835"/>
    <property type="gene ID" value="CapteG208835"/>
</dbReference>
<protein>
    <recommendedName>
        <fullName evidence="3">VWFD domain-containing protein</fullName>
    </recommendedName>
</protein>
<dbReference type="PANTHER" id="PTHR11339:SF373">
    <property type="entry name" value="VWFD DOMAIN-CONTAINING PROTEIN"/>
    <property type="match status" value="1"/>
</dbReference>
<dbReference type="EMBL" id="KB304086">
    <property type="protein sequence ID" value="ELU02412.1"/>
    <property type="molecule type" value="Genomic_DNA"/>
</dbReference>
<dbReference type="Proteomes" id="UP000014760">
    <property type="component" value="Unassembled WGS sequence"/>
</dbReference>
<evidence type="ECO:0000313" key="6">
    <source>
        <dbReference type="Proteomes" id="UP000014760"/>
    </source>
</evidence>
<evidence type="ECO:0000259" key="3">
    <source>
        <dbReference type="PROSITE" id="PS51233"/>
    </source>
</evidence>
<dbReference type="InterPro" id="IPR001846">
    <property type="entry name" value="VWF_type-D"/>
</dbReference>
<dbReference type="PANTHER" id="PTHR11339">
    <property type="entry name" value="EXTRACELLULAR MATRIX GLYCOPROTEIN RELATED"/>
    <property type="match status" value="1"/>
</dbReference>
<accession>R7UGL0</accession>
<keyword evidence="6" id="KW-1185">Reference proteome</keyword>
<dbReference type="EMBL" id="AMQN01008844">
    <property type="status" value="NOT_ANNOTATED_CDS"/>
    <property type="molecule type" value="Genomic_DNA"/>
</dbReference>
<dbReference type="InterPro" id="IPR050780">
    <property type="entry name" value="Mucin_vWF_Thrombospondin_sf"/>
</dbReference>
<evidence type="ECO:0000313" key="5">
    <source>
        <dbReference type="EnsemblMetazoa" id="CapteP208835"/>
    </source>
</evidence>
<keyword evidence="2" id="KW-0325">Glycoprotein</keyword>
<reference evidence="5" key="3">
    <citation type="submission" date="2015-06" db="UniProtKB">
        <authorList>
            <consortium name="EnsemblMetazoa"/>
        </authorList>
    </citation>
    <scope>IDENTIFICATION</scope>
</reference>
<dbReference type="OrthoDB" id="5945029at2759"/>
<name>R7UGL0_CAPTE</name>
<dbReference type="Pfam" id="PF00094">
    <property type="entry name" value="VWD"/>
    <property type="match status" value="1"/>
</dbReference>
<evidence type="ECO:0000313" key="4">
    <source>
        <dbReference type="EMBL" id="ELU02412.1"/>
    </source>
</evidence>
<keyword evidence="1" id="KW-1015">Disulfide bond</keyword>
<dbReference type="AlphaFoldDB" id="R7UGL0"/>
<proteinExistence type="predicted"/>
<dbReference type="HOGENOM" id="CLU_078342_0_0_1"/>
<dbReference type="GO" id="GO:0031012">
    <property type="term" value="C:extracellular matrix"/>
    <property type="evidence" value="ECO:0007669"/>
    <property type="project" value="TreeGrafter"/>
</dbReference>
<dbReference type="PROSITE" id="PS51233">
    <property type="entry name" value="VWFD"/>
    <property type="match status" value="1"/>
</dbReference>
<reference evidence="6" key="1">
    <citation type="submission" date="2012-12" db="EMBL/GenBank/DDBJ databases">
        <authorList>
            <person name="Hellsten U."/>
            <person name="Grimwood J."/>
            <person name="Chapman J.A."/>
            <person name="Shapiro H."/>
            <person name="Aerts A."/>
            <person name="Otillar R.P."/>
            <person name="Terry A.Y."/>
            <person name="Boore J.L."/>
            <person name="Simakov O."/>
            <person name="Marletaz F."/>
            <person name="Cho S.-J."/>
            <person name="Edsinger-Gonzales E."/>
            <person name="Havlak P."/>
            <person name="Kuo D.-H."/>
            <person name="Larsson T."/>
            <person name="Lv J."/>
            <person name="Arendt D."/>
            <person name="Savage R."/>
            <person name="Osoegawa K."/>
            <person name="de Jong P."/>
            <person name="Lindberg D.R."/>
            <person name="Seaver E.C."/>
            <person name="Weisblat D.A."/>
            <person name="Putnam N.H."/>
            <person name="Grigoriev I.V."/>
            <person name="Rokhsar D.S."/>
        </authorList>
    </citation>
    <scope>NUCLEOTIDE SEQUENCE</scope>
    <source>
        <strain evidence="6">I ESC-2004</strain>
    </source>
</reference>